<reference evidence="1 2" key="1">
    <citation type="journal article" date="2007" name="Nature">
        <title>Evolution of genes and genomes on the Drosophila phylogeny.</title>
        <authorList>
            <consortium name="Drosophila 12 Genomes Consortium"/>
            <person name="Clark A.G."/>
            <person name="Eisen M.B."/>
            <person name="Smith D.R."/>
            <person name="Bergman C.M."/>
            <person name="Oliver B."/>
            <person name="Markow T.A."/>
            <person name="Kaufman T.C."/>
            <person name="Kellis M."/>
            <person name="Gelbart W."/>
            <person name="Iyer V.N."/>
            <person name="Pollard D.A."/>
            <person name="Sackton T.B."/>
            <person name="Larracuente A.M."/>
            <person name="Singh N.D."/>
            <person name="Abad J.P."/>
            <person name="Abt D.N."/>
            <person name="Adryan B."/>
            <person name="Aguade M."/>
            <person name="Akashi H."/>
            <person name="Anderson W.W."/>
            <person name="Aquadro C.F."/>
            <person name="Ardell D.H."/>
            <person name="Arguello R."/>
            <person name="Artieri C.G."/>
            <person name="Barbash D.A."/>
            <person name="Barker D."/>
            <person name="Barsanti P."/>
            <person name="Batterham P."/>
            <person name="Batzoglou S."/>
            <person name="Begun D."/>
            <person name="Bhutkar A."/>
            <person name="Blanco E."/>
            <person name="Bosak S.A."/>
            <person name="Bradley R.K."/>
            <person name="Brand A.D."/>
            <person name="Brent M.R."/>
            <person name="Brooks A.N."/>
            <person name="Brown R.H."/>
            <person name="Butlin R.K."/>
            <person name="Caggese C."/>
            <person name="Calvi B.R."/>
            <person name="Bernardo de Carvalho A."/>
            <person name="Caspi A."/>
            <person name="Castrezana S."/>
            <person name="Celniker S.E."/>
            <person name="Chang J.L."/>
            <person name="Chapple C."/>
            <person name="Chatterji S."/>
            <person name="Chinwalla A."/>
            <person name="Civetta A."/>
            <person name="Clifton S.W."/>
            <person name="Comeron J.M."/>
            <person name="Costello J.C."/>
            <person name="Coyne J.A."/>
            <person name="Daub J."/>
            <person name="David R.G."/>
            <person name="Delcher A.L."/>
            <person name="Delehaunty K."/>
            <person name="Do C.B."/>
            <person name="Ebling H."/>
            <person name="Edwards K."/>
            <person name="Eickbush T."/>
            <person name="Evans J.D."/>
            <person name="Filipski A."/>
            <person name="Findeiss S."/>
            <person name="Freyhult E."/>
            <person name="Fulton L."/>
            <person name="Fulton R."/>
            <person name="Garcia A.C."/>
            <person name="Gardiner A."/>
            <person name="Garfield D.A."/>
            <person name="Garvin B.E."/>
            <person name="Gibson G."/>
            <person name="Gilbert D."/>
            <person name="Gnerre S."/>
            <person name="Godfrey J."/>
            <person name="Good R."/>
            <person name="Gotea V."/>
            <person name="Gravely B."/>
            <person name="Greenberg A.J."/>
            <person name="Griffiths-Jones S."/>
            <person name="Gross S."/>
            <person name="Guigo R."/>
            <person name="Gustafson E.A."/>
            <person name="Haerty W."/>
            <person name="Hahn M.W."/>
            <person name="Halligan D.L."/>
            <person name="Halpern A.L."/>
            <person name="Halter G.M."/>
            <person name="Han M.V."/>
            <person name="Heger A."/>
            <person name="Hillier L."/>
            <person name="Hinrichs A.S."/>
            <person name="Holmes I."/>
            <person name="Hoskins R.A."/>
            <person name="Hubisz M.J."/>
            <person name="Hultmark D."/>
            <person name="Huntley M.A."/>
            <person name="Jaffe D.B."/>
            <person name="Jagadeeshan S."/>
            <person name="Jeck W.R."/>
            <person name="Johnson J."/>
            <person name="Jones C.D."/>
            <person name="Jordan W.C."/>
            <person name="Karpen G.H."/>
            <person name="Kataoka E."/>
            <person name="Keightley P.D."/>
            <person name="Kheradpour P."/>
            <person name="Kirkness E.F."/>
            <person name="Koerich L.B."/>
            <person name="Kristiansen K."/>
            <person name="Kudrna D."/>
            <person name="Kulathinal R.J."/>
            <person name="Kumar S."/>
            <person name="Kwok R."/>
            <person name="Lander E."/>
            <person name="Langley C.H."/>
            <person name="Lapoint R."/>
            <person name="Lazzaro B.P."/>
            <person name="Lee S.J."/>
            <person name="Levesque L."/>
            <person name="Li R."/>
            <person name="Lin C.F."/>
            <person name="Lin M.F."/>
            <person name="Lindblad-Toh K."/>
            <person name="Llopart A."/>
            <person name="Long M."/>
            <person name="Low L."/>
            <person name="Lozovsky E."/>
            <person name="Lu J."/>
            <person name="Luo M."/>
            <person name="Machado C.A."/>
            <person name="Makalowski W."/>
            <person name="Marzo M."/>
            <person name="Matsuda M."/>
            <person name="Matzkin L."/>
            <person name="McAllister B."/>
            <person name="McBride C.S."/>
            <person name="McKernan B."/>
            <person name="McKernan K."/>
            <person name="Mendez-Lago M."/>
            <person name="Minx P."/>
            <person name="Mollenhauer M.U."/>
            <person name="Montooth K."/>
            <person name="Mount S.M."/>
            <person name="Mu X."/>
            <person name="Myers E."/>
            <person name="Negre B."/>
            <person name="Newfeld S."/>
            <person name="Nielsen R."/>
            <person name="Noor M.A."/>
            <person name="O'Grady P."/>
            <person name="Pachter L."/>
            <person name="Papaceit M."/>
            <person name="Parisi M.J."/>
            <person name="Parisi M."/>
            <person name="Parts L."/>
            <person name="Pedersen J.S."/>
            <person name="Pesole G."/>
            <person name="Phillippy A.M."/>
            <person name="Ponting C.P."/>
            <person name="Pop M."/>
            <person name="Porcelli D."/>
            <person name="Powell J.R."/>
            <person name="Prohaska S."/>
            <person name="Pruitt K."/>
            <person name="Puig M."/>
            <person name="Quesneville H."/>
            <person name="Ram K.R."/>
            <person name="Rand D."/>
            <person name="Rasmussen M.D."/>
            <person name="Reed L.K."/>
            <person name="Reenan R."/>
            <person name="Reily A."/>
            <person name="Remington K.A."/>
            <person name="Rieger T.T."/>
            <person name="Ritchie M.G."/>
            <person name="Robin C."/>
            <person name="Rogers Y.H."/>
            <person name="Rohde C."/>
            <person name="Rozas J."/>
            <person name="Rubenfield M.J."/>
            <person name="Ruiz A."/>
            <person name="Russo S."/>
            <person name="Salzberg S.L."/>
            <person name="Sanchez-Gracia A."/>
            <person name="Saranga D.J."/>
            <person name="Sato H."/>
            <person name="Schaeffer S.W."/>
            <person name="Schatz M.C."/>
            <person name="Schlenke T."/>
            <person name="Schwartz R."/>
            <person name="Segarra C."/>
            <person name="Singh R.S."/>
            <person name="Sirot L."/>
            <person name="Sirota M."/>
            <person name="Sisneros N.B."/>
            <person name="Smith C.D."/>
            <person name="Smith T.F."/>
            <person name="Spieth J."/>
            <person name="Stage D.E."/>
            <person name="Stark A."/>
            <person name="Stephan W."/>
            <person name="Strausberg R.L."/>
            <person name="Strempel S."/>
            <person name="Sturgill D."/>
            <person name="Sutton G."/>
            <person name="Sutton G.G."/>
            <person name="Tao W."/>
            <person name="Teichmann S."/>
            <person name="Tobari Y.N."/>
            <person name="Tomimura Y."/>
            <person name="Tsolas J.M."/>
            <person name="Valente V.L."/>
            <person name="Venter E."/>
            <person name="Venter J.C."/>
            <person name="Vicario S."/>
            <person name="Vieira F.G."/>
            <person name="Vilella A.J."/>
            <person name="Villasante A."/>
            <person name="Walenz B."/>
            <person name="Wang J."/>
            <person name="Wasserman M."/>
            <person name="Watts T."/>
            <person name="Wilson D."/>
            <person name="Wilson R.K."/>
            <person name="Wing R.A."/>
            <person name="Wolfner M.F."/>
            <person name="Wong A."/>
            <person name="Wong G.K."/>
            <person name="Wu C.I."/>
            <person name="Wu G."/>
            <person name="Yamamoto D."/>
            <person name="Yang H.P."/>
            <person name="Yang S.P."/>
            <person name="Yorke J.A."/>
            <person name="Yoshida K."/>
            <person name="Zdobnov E."/>
            <person name="Zhang P."/>
            <person name="Zhang Y."/>
            <person name="Zimin A.V."/>
            <person name="Baldwin J."/>
            <person name="Abdouelleil A."/>
            <person name="Abdulkadir J."/>
            <person name="Abebe A."/>
            <person name="Abera B."/>
            <person name="Abreu J."/>
            <person name="Acer S.C."/>
            <person name="Aftuck L."/>
            <person name="Alexander A."/>
            <person name="An P."/>
            <person name="Anderson E."/>
            <person name="Anderson S."/>
            <person name="Arachi H."/>
            <person name="Azer M."/>
            <person name="Bachantsang P."/>
            <person name="Barry A."/>
            <person name="Bayul T."/>
            <person name="Berlin A."/>
            <person name="Bessette D."/>
            <person name="Bloom T."/>
            <person name="Blye J."/>
            <person name="Boguslavskiy L."/>
            <person name="Bonnet C."/>
            <person name="Boukhgalter B."/>
            <person name="Bourzgui I."/>
            <person name="Brown A."/>
            <person name="Cahill P."/>
            <person name="Channer S."/>
            <person name="Cheshatsang Y."/>
            <person name="Chuda L."/>
            <person name="Citroen M."/>
            <person name="Collymore A."/>
            <person name="Cooke P."/>
            <person name="Costello M."/>
            <person name="D'Aco K."/>
            <person name="Daza R."/>
            <person name="De Haan G."/>
            <person name="DeGray S."/>
            <person name="DeMaso C."/>
            <person name="Dhargay N."/>
            <person name="Dooley K."/>
            <person name="Dooley E."/>
            <person name="Doricent M."/>
            <person name="Dorje P."/>
            <person name="Dorjee K."/>
            <person name="Dupes A."/>
            <person name="Elong R."/>
            <person name="Falk J."/>
            <person name="Farina A."/>
            <person name="Faro S."/>
            <person name="Ferguson D."/>
            <person name="Fisher S."/>
            <person name="Foley C.D."/>
            <person name="Franke A."/>
            <person name="Friedrich D."/>
            <person name="Gadbois L."/>
            <person name="Gearin G."/>
            <person name="Gearin C.R."/>
            <person name="Giannoukos G."/>
            <person name="Goode T."/>
            <person name="Graham J."/>
            <person name="Grandbois E."/>
            <person name="Grewal S."/>
            <person name="Gyaltsen K."/>
            <person name="Hafez N."/>
            <person name="Hagos B."/>
            <person name="Hall J."/>
            <person name="Henson C."/>
            <person name="Hollinger A."/>
            <person name="Honan T."/>
            <person name="Huard M.D."/>
            <person name="Hughes L."/>
            <person name="Hurhula B."/>
            <person name="Husby M.E."/>
            <person name="Kamat A."/>
            <person name="Kanga B."/>
            <person name="Kashin S."/>
            <person name="Khazanovich D."/>
            <person name="Kisner P."/>
            <person name="Lance K."/>
            <person name="Lara M."/>
            <person name="Lee W."/>
            <person name="Lennon N."/>
            <person name="Letendre F."/>
            <person name="LeVine R."/>
            <person name="Lipovsky A."/>
            <person name="Liu X."/>
            <person name="Liu J."/>
            <person name="Liu S."/>
            <person name="Lokyitsang T."/>
            <person name="Lokyitsang Y."/>
            <person name="Lubonja R."/>
            <person name="Lui A."/>
            <person name="MacDonald P."/>
            <person name="Magnisalis V."/>
            <person name="Maru K."/>
            <person name="Matthews C."/>
            <person name="McCusker W."/>
            <person name="McDonough S."/>
            <person name="Mehta T."/>
            <person name="Meldrim J."/>
            <person name="Meneus L."/>
            <person name="Mihai O."/>
            <person name="Mihalev A."/>
            <person name="Mihova T."/>
            <person name="Mittelman R."/>
            <person name="Mlenga V."/>
            <person name="Montmayeur A."/>
            <person name="Mulrain L."/>
            <person name="Navidi A."/>
            <person name="Naylor J."/>
            <person name="Negash T."/>
            <person name="Nguyen T."/>
            <person name="Nguyen N."/>
            <person name="Nicol R."/>
            <person name="Norbu C."/>
            <person name="Norbu N."/>
            <person name="Novod N."/>
            <person name="O'Neill B."/>
            <person name="Osman S."/>
            <person name="Markiewicz E."/>
            <person name="Oyono O.L."/>
            <person name="Patti C."/>
            <person name="Phunkhang P."/>
            <person name="Pierre F."/>
            <person name="Priest M."/>
            <person name="Raghuraman S."/>
            <person name="Rege F."/>
            <person name="Reyes R."/>
            <person name="Rise C."/>
            <person name="Rogov P."/>
            <person name="Ross K."/>
            <person name="Ryan E."/>
            <person name="Settipalli S."/>
            <person name="Shea T."/>
            <person name="Sherpa N."/>
            <person name="Shi L."/>
            <person name="Shih D."/>
            <person name="Sparrow T."/>
            <person name="Spaulding J."/>
            <person name="Stalker J."/>
            <person name="Stange-Thomann N."/>
            <person name="Stavropoulos S."/>
            <person name="Stone C."/>
            <person name="Strader C."/>
            <person name="Tesfaye S."/>
            <person name="Thomson T."/>
            <person name="Thoulutsang Y."/>
            <person name="Thoulutsang D."/>
            <person name="Topham K."/>
            <person name="Topping I."/>
            <person name="Tsamla T."/>
            <person name="Vassiliev H."/>
            <person name="Vo A."/>
            <person name="Wangchuk T."/>
            <person name="Wangdi T."/>
            <person name="Weiand M."/>
            <person name="Wilkinson J."/>
            <person name="Wilson A."/>
            <person name="Yadav S."/>
            <person name="Young G."/>
            <person name="Yu Q."/>
            <person name="Zembek L."/>
            <person name="Zhong D."/>
            <person name="Zimmer A."/>
            <person name="Zwirko Z."/>
            <person name="Jaffe D.B."/>
            <person name="Alvarez P."/>
            <person name="Brockman W."/>
            <person name="Butler J."/>
            <person name="Chin C."/>
            <person name="Gnerre S."/>
            <person name="Grabherr M."/>
            <person name="Kleber M."/>
            <person name="Mauceli E."/>
            <person name="MacCallum I."/>
        </authorList>
    </citation>
    <scope>NUCLEOTIDE SEQUENCE [LARGE SCALE GENOMIC DNA]</scope>
    <source>
        <strain evidence="2">MSH-3 / Tucson 14011-0111.49</strain>
    </source>
</reference>
<sequence>MLCHDIHRKIQTQVQQQMDLLGRISLSTSSEVNDALYYFDTDEAVVQDLISCVVKELHKENVSLCQEHFLTAPCNRMSCSRL</sequence>
<dbReference type="HOGENOM" id="CLU_2560711_0_0_1"/>
<dbReference type="AlphaFoldDB" id="B4GLQ7"/>
<proteinExistence type="predicted"/>
<evidence type="ECO:0000313" key="2">
    <source>
        <dbReference type="Proteomes" id="UP000008744"/>
    </source>
</evidence>
<protein>
    <submittedName>
        <fullName evidence="1">GL12618</fullName>
    </submittedName>
</protein>
<accession>B4GLQ7</accession>
<dbReference type="EMBL" id="CH479185">
    <property type="protein sequence ID" value="EDW38481.1"/>
    <property type="molecule type" value="Genomic_DNA"/>
</dbReference>
<dbReference type="Proteomes" id="UP000008744">
    <property type="component" value="Unassembled WGS sequence"/>
</dbReference>
<organism evidence="2">
    <name type="scientific">Drosophila persimilis</name>
    <name type="common">Fruit fly</name>
    <dbReference type="NCBI Taxonomy" id="7234"/>
    <lineage>
        <taxon>Eukaryota</taxon>
        <taxon>Metazoa</taxon>
        <taxon>Ecdysozoa</taxon>
        <taxon>Arthropoda</taxon>
        <taxon>Hexapoda</taxon>
        <taxon>Insecta</taxon>
        <taxon>Pterygota</taxon>
        <taxon>Neoptera</taxon>
        <taxon>Endopterygota</taxon>
        <taxon>Diptera</taxon>
        <taxon>Brachycera</taxon>
        <taxon>Muscomorpha</taxon>
        <taxon>Ephydroidea</taxon>
        <taxon>Drosophilidae</taxon>
        <taxon>Drosophila</taxon>
        <taxon>Sophophora</taxon>
    </lineage>
</organism>
<evidence type="ECO:0000313" key="1">
    <source>
        <dbReference type="EMBL" id="EDW38481.1"/>
    </source>
</evidence>
<keyword evidence="2" id="KW-1185">Reference proteome</keyword>
<gene>
    <name evidence="1" type="primary">Dper\GL12618</name>
    <name evidence="1" type="ORF">Dper_GL12618</name>
</gene>
<name>B4GLQ7_DROPE</name>